<dbReference type="Pfam" id="PF02518">
    <property type="entry name" value="HATPase_c"/>
    <property type="match status" value="1"/>
</dbReference>
<dbReference type="InterPro" id="IPR036097">
    <property type="entry name" value="HisK_dim/P_sf"/>
</dbReference>
<dbReference type="InterPro" id="IPR003661">
    <property type="entry name" value="HisK_dim/P_dom"/>
</dbReference>
<dbReference type="SUPFAM" id="SSF52172">
    <property type="entry name" value="CheY-like"/>
    <property type="match status" value="1"/>
</dbReference>
<evidence type="ECO:0000259" key="6">
    <source>
        <dbReference type="PROSITE" id="PS50109"/>
    </source>
</evidence>
<dbReference type="InterPro" id="IPR003594">
    <property type="entry name" value="HATPase_dom"/>
</dbReference>
<dbReference type="GeneID" id="110415962"/>
<feature type="transmembrane region" description="Helical" evidence="5">
    <location>
        <begin position="14"/>
        <end position="33"/>
    </location>
</feature>
<feature type="domain" description="Response regulatory" evidence="7">
    <location>
        <begin position="951"/>
        <end position="1109"/>
    </location>
</feature>
<dbReference type="PRINTS" id="PR00344">
    <property type="entry name" value="BCTRLSENSOR"/>
</dbReference>
<dbReference type="Pfam" id="PF00512">
    <property type="entry name" value="HisKA"/>
    <property type="match status" value="1"/>
</dbReference>
<evidence type="ECO:0000256" key="1">
    <source>
        <dbReference type="ARBA" id="ARBA00000085"/>
    </source>
</evidence>
<dbReference type="PANTHER" id="PTHR43719">
    <property type="entry name" value="TWO-COMPONENT HISTIDINE KINASE"/>
    <property type="match status" value="1"/>
</dbReference>
<keyword evidence="5" id="KW-0812">Transmembrane</keyword>
<evidence type="ECO:0000259" key="7">
    <source>
        <dbReference type="PROSITE" id="PS50110"/>
    </source>
</evidence>
<dbReference type="SMART" id="SM00448">
    <property type="entry name" value="REC"/>
    <property type="match status" value="1"/>
</dbReference>
<accession>A0A6J1A8G9</accession>
<dbReference type="PROSITE" id="PS50110">
    <property type="entry name" value="RESPONSE_REGULATORY"/>
    <property type="match status" value="1"/>
</dbReference>
<evidence type="ECO:0000313" key="9">
    <source>
        <dbReference type="RefSeq" id="XP_021283432.1"/>
    </source>
</evidence>
<name>A0A6J1A8G9_9ROSI</name>
<keyword evidence="8" id="KW-1185">Reference proteome</keyword>
<dbReference type="RefSeq" id="XP_021283432.1">
    <property type="nucleotide sequence ID" value="XM_021427757.1"/>
</dbReference>
<dbReference type="Gene3D" id="3.40.50.2300">
    <property type="match status" value="1"/>
</dbReference>
<reference evidence="9" key="1">
    <citation type="submission" date="2025-08" db="UniProtKB">
        <authorList>
            <consortium name="RefSeq"/>
        </authorList>
    </citation>
    <scope>IDENTIFICATION</scope>
    <source>
        <tissue evidence="9">Leaf</tissue>
    </source>
</reference>
<dbReference type="InterPro" id="IPR004358">
    <property type="entry name" value="Sig_transdc_His_kin-like_C"/>
</dbReference>
<proteinExistence type="predicted"/>
<dbReference type="Pfam" id="PF00072">
    <property type="entry name" value="Response_reg"/>
    <property type="match status" value="1"/>
</dbReference>
<evidence type="ECO:0000256" key="5">
    <source>
        <dbReference type="SAM" id="Phobius"/>
    </source>
</evidence>
<keyword evidence="5" id="KW-1133">Transmembrane helix</keyword>
<evidence type="ECO:0000313" key="8">
    <source>
        <dbReference type="Proteomes" id="UP000504621"/>
    </source>
</evidence>
<dbReference type="SUPFAM" id="SSF47384">
    <property type="entry name" value="Homodimeric domain of signal transducing histidine kinase"/>
    <property type="match status" value="1"/>
</dbReference>
<dbReference type="InterPro" id="IPR036890">
    <property type="entry name" value="HATPase_C_sf"/>
</dbReference>
<evidence type="ECO:0000256" key="4">
    <source>
        <dbReference type="PROSITE-ProRule" id="PRU00169"/>
    </source>
</evidence>
<organism evidence="8 9">
    <name type="scientific">Herrania umbratica</name>
    <dbReference type="NCBI Taxonomy" id="108875"/>
    <lineage>
        <taxon>Eukaryota</taxon>
        <taxon>Viridiplantae</taxon>
        <taxon>Streptophyta</taxon>
        <taxon>Embryophyta</taxon>
        <taxon>Tracheophyta</taxon>
        <taxon>Spermatophyta</taxon>
        <taxon>Magnoliopsida</taxon>
        <taxon>eudicotyledons</taxon>
        <taxon>Gunneridae</taxon>
        <taxon>Pentapetalae</taxon>
        <taxon>rosids</taxon>
        <taxon>malvids</taxon>
        <taxon>Malvales</taxon>
        <taxon>Malvaceae</taxon>
        <taxon>Byttnerioideae</taxon>
        <taxon>Herrania</taxon>
    </lineage>
</organism>
<dbReference type="PROSITE" id="PS50109">
    <property type="entry name" value="HIS_KIN"/>
    <property type="match status" value="1"/>
</dbReference>
<keyword evidence="3" id="KW-0597">Phosphoprotein</keyword>
<comment type="caution">
    <text evidence="4">Lacks conserved residue(s) required for the propagation of feature annotation.</text>
</comment>
<feature type="transmembrane region" description="Helical" evidence="5">
    <location>
        <begin position="344"/>
        <end position="364"/>
    </location>
</feature>
<sequence>MKSKLNMQKHCPKIIFRPACSILILGVCGYLTLKLCMLTKQTRNSVMSDSYVQGEKSFLGIEATSRLLLPLNTSALNLARSLSSILNGTELPFVAIQTKIAPVLFVALSTIPHLAQISYIGLNGLIFSYYNDKDQKVAVFSNTSFSSNWYSMPVNRDTGMLYGEAVASKAVVSMNESWFQESLNRTNGYCSLGKGWNNAQDSLFFTTVAMDGRGVVSVGFPAKVVIDHFAALDFNGGDFHLATAEGDVIVQTRLPNTEIVVQNSTVSVQSLRPRGHQIRGVGNVSCVSADGKLGSFNGRIMGEKYTFYCSTIEIAGVPSVYVLAYPSNKLVGQIQKNSKLSLMLLKLMFISIVVAVSIFIFFTIRAAKREMFLCAALVKQMNSTQQAERKSMFKTQTYLRANHDIRSSLAAITTLLDLCHDEVNPASELAENLAQTKTCAKDLLGILNSVLKMSKIEAGKMDLEEEEFNLAQLLEDVVDMFYPLGIKKGIDVVLDPCDGSIGKLSLVRGDRVKLKQILCNLLSNAIKYTSEGHVSVRAVVKKRSFEKKIIASNGNAVLKCLSQLFCKTEDYEDIDALHRAEQNLNKMEFEFEVDDTGKGIPKDKQASIYEEFFQVKETALAGGRGLEEEGCGLGLGIVQSIVRLMDGEIGIVEKEPGERGTCFRFTVLLTACQPEVAEPLEDSPNGFHPHFSFIRNPAARSEGSHSHVILCITGEERKRVLKRYIENLYIKVTLVKQGKSLHQELEKIKRKLDFSHCNHSGKPDLRLIDYLTKSASNSSDSGASDPHFGIKEGSDSVLPQFIKSNSRSGVPFTVVVIDSSAGNFSELCSAVASFRTDIPDSLCKVVWLDNPVTRTLLRDEQDARLIPPCDHLIYKPFHGSRLTQVLHLLPERKGPSHCNFPKLTNQTATLEAMHSANTNRSKETESGPSLQKMVIQKTDGKRMGKPLKGKKFLVVEDDKLLRRLTVTSLEKLGAEVEVCINGKEALDEICKNLREKKEGNSSQGVRQDYIIMDCEVLLLTSGFQHGSSKKYENMSLLCFFLQMPVMDGYEATRLIRMEEERYGVHVPIIAVTAHAMPEEANRTIGAGMDFHLTKPLQVDKLLEVIQRIDSK</sequence>
<comment type="catalytic activity">
    <reaction evidence="1">
        <text>ATP + protein L-histidine = ADP + protein N-phospho-L-histidine.</text>
        <dbReference type="EC" id="2.7.13.3"/>
    </reaction>
</comment>
<protein>
    <recommendedName>
        <fullName evidence="2">histidine kinase</fullName>
        <ecNumber evidence="2">2.7.13.3</ecNumber>
    </recommendedName>
</protein>
<keyword evidence="5" id="KW-0472">Membrane</keyword>
<dbReference type="CDD" id="cd17546">
    <property type="entry name" value="REC_hyHK_CKI1_RcsC-like"/>
    <property type="match status" value="1"/>
</dbReference>
<dbReference type="Proteomes" id="UP000504621">
    <property type="component" value="Unplaced"/>
</dbReference>
<dbReference type="InterPro" id="IPR005467">
    <property type="entry name" value="His_kinase_dom"/>
</dbReference>
<feature type="domain" description="Histidine kinase" evidence="6">
    <location>
        <begin position="400"/>
        <end position="671"/>
    </location>
</feature>
<dbReference type="Gene3D" id="3.30.565.10">
    <property type="entry name" value="Histidine kinase-like ATPase, C-terminal domain"/>
    <property type="match status" value="1"/>
</dbReference>
<evidence type="ECO:0000256" key="2">
    <source>
        <dbReference type="ARBA" id="ARBA00012438"/>
    </source>
</evidence>
<dbReference type="GO" id="GO:0000155">
    <property type="term" value="F:phosphorelay sensor kinase activity"/>
    <property type="evidence" value="ECO:0007669"/>
    <property type="project" value="InterPro"/>
</dbReference>
<dbReference type="SUPFAM" id="SSF55874">
    <property type="entry name" value="ATPase domain of HSP90 chaperone/DNA topoisomerase II/histidine kinase"/>
    <property type="match status" value="1"/>
</dbReference>
<dbReference type="AlphaFoldDB" id="A0A6J1A8G9"/>
<dbReference type="InterPro" id="IPR001789">
    <property type="entry name" value="Sig_transdc_resp-reg_receiver"/>
</dbReference>
<dbReference type="InterPro" id="IPR050956">
    <property type="entry name" value="2C_system_His_kinase"/>
</dbReference>
<dbReference type="CDD" id="cd00082">
    <property type="entry name" value="HisKA"/>
    <property type="match status" value="1"/>
</dbReference>
<dbReference type="PANTHER" id="PTHR43719:SF50">
    <property type="entry name" value="HISTIDINE KINASE CKI1-LIKE ISOFORM X1"/>
    <property type="match status" value="1"/>
</dbReference>
<dbReference type="OrthoDB" id="60033at2759"/>
<dbReference type="EC" id="2.7.13.3" evidence="2"/>
<dbReference type="SMART" id="SM00387">
    <property type="entry name" value="HATPase_c"/>
    <property type="match status" value="1"/>
</dbReference>
<evidence type="ECO:0000256" key="3">
    <source>
        <dbReference type="ARBA" id="ARBA00022553"/>
    </source>
</evidence>
<dbReference type="InterPro" id="IPR011006">
    <property type="entry name" value="CheY-like_superfamily"/>
</dbReference>
<dbReference type="Gene3D" id="1.10.287.130">
    <property type="match status" value="1"/>
</dbReference>
<gene>
    <name evidence="9" type="primary">LOC110415962</name>
</gene>